<protein>
    <submittedName>
        <fullName evidence="1">Uncharacterized protein</fullName>
    </submittedName>
</protein>
<name>A0AAP0MB49_9ROSI</name>
<dbReference type="Proteomes" id="UP001428341">
    <property type="component" value="Unassembled WGS sequence"/>
</dbReference>
<dbReference type="AlphaFoldDB" id="A0AAP0MB49"/>
<evidence type="ECO:0000313" key="1">
    <source>
        <dbReference type="EMBL" id="KAK9202141.1"/>
    </source>
</evidence>
<reference evidence="1 2" key="1">
    <citation type="submission" date="2024-05" db="EMBL/GenBank/DDBJ databases">
        <title>Haplotype-resolved chromosome-level genome assembly of Huyou (Citrus changshanensis).</title>
        <authorList>
            <person name="Miao C."/>
            <person name="Chen W."/>
            <person name="Wu Y."/>
            <person name="Wang L."/>
            <person name="Zhao S."/>
            <person name="Grierson D."/>
            <person name="Xu C."/>
            <person name="Chen K."/>
        </authorList>
    </citation>
    <scope>NUCLEOTIDE SEQUENCE [LARGE SCALE GENOMIC DNA]</scope>
    <source>
        <strain evidence="1">01-14</strain>
        <tissue evidence="1">Leaf</tissue>
    </source>
</reference>
<evidence type="ECO:0000313" key="2">
    <source>
        <dbReference type="Proteomes" id="UP001428341"/>
    </source>
</evidence>
<keyword evidence="2" id="KW-1185">Reference proteome</keyword>
<accession>A0AAP0MB49</accession>
<comment type="caution">
    <text evidence="1">The sequence shown here is derived from an EMBL/GenBank/DDBJ whole genome shotgun (WGS) entry which is preliminary data.</text>
</comment>
<organism evidence="1 2">
    <name type="scientific">Citrus x changshan-huyou</name>
    <dbReference type="NCBI Taxonomy" id="2935761"/>
    <lineage>
        <taxon>Eukaryota</taxon>
        <taxon>Viridiplantae</taxon>
        <taxon>Streptophyta</taxon>
        <taxon>Embryophyta</taxon>
        <taxon>Tracheophyta</taxon>
        <taxon>Spermatophyta</taxon>
        <taxon>Magnoliopsida</taxon>
        <taxon>eudicotyledons</taxon>
        <taxon>Gunneridae</taxon>
        <taxon>Pentapetalae</taxon>
        <taxon>rosids</taxon>
        <taxon>malvids</taxon>
        <taxon>Sapindales</taxon>
        <taxon>Rutaceae</taxon>
        <taxon>Aurantioideae</taxon>
        <taxon>Citrus</taxon>
    </lineage>
</organism>
<sequence length="81" mass="9283">MKNKPSNQKIIRRYDVGFWSGTDIQQQFVKVFNFARCMAGVIIGYGDEAYSTQMGKLLLLKHSRYGKLRVGPYAIHVKASR</sequence>
<gene>
    <name evidence="1" type="ORF">WN944_017351</name>
</gene>
<dbReference type="EMBL" id="JBCGBO010000005">
    <property type="protein sequence ID" value="KAK9202141.1"/>
    <property type="molecule type" value="Genomic_DNA"/>
</dbReference>
<proteinExistence type="predicted"/>